<evidence type="ECO:0008006" key="11">
    <source>
        <dbReference type="Google" id="ProtNLM"/>
    </source>
</evidence>
<feature type="domain" description="Fructose-1-6-bisphosphatase class 1 C-terminal" evidence="9">
    <location>
        <begin position="350"/>
        <end position="475"/>
    </location>
</feature>
<evidence type="ECO:0000256" key="1">
    <source>
        <dbReference type="ARBA" id="ARBA00010941"/>
    </source>
</evidence>
<keyword evidence="3" id="KW-0378">Hydrolase</keyword>
<dbReference type="SUPFAM" id="SSF56655">
    <property type="entry name" value="Carbohydrate phosphatase"/>
    <property type="match status" value="1"/>
</dbReference>
<feature type="domain" description="Fructose-1-6-bisphosphatase class I N-terminal" evidence="8">
    <location>
        <begin position="201"/>
        <end position="335"/>
    </location>
</feature>
<dbReference type="Gene3D" id="3.40.190.80">
    <property type="match status" value="1"/>
</dbReference>
<comment type="pathway">
    <text evidence="6">Carbohydrate biosynthesis.</text>
</comment>
<dbReference type="InterPro" id="IPR033391">
    <property type="entry name" value="FBPase_N"/>
</dbReference>
<dbReference type="PRINTS" id="PR01958">
    <property type="entry name" value="S17BPHPHTASE"/>
</dbReference>
<feature type="region of interest" description="Disordered" evidence="7">
    <location>
        <begin position="592"/>
        <end position="637"/>
    </location>
</feature>
<dbReference type="GO" id="GO:0030388">
    <property type="term" value="P:fructose 1,6-bisphosphate metabolic process"/>
    <property type="evidence" value="ECO:0007669"/>
    <property type="project" value="TreeGrafter"/>
</dbReference>
<dbReference type="GO" id="GO:0006094">
    <property type="term" value="P:gluconeogenesis"/>
    <property type="evidence" value="ECO:0007669"/>
    <property type="project" value="TreeGrafter"/>
</dbReference>
<dbReference type="GO" id="GO:0006002">
    <property type="term" value="P:fructose 6-phosphate metabolic process"/>
    <property type="evidence" value="ECO:0007669"/>
    <property type="project" value="TreeGrafter"/>
</dbReference>
<dbReference type="Pfam" id="PF00316">
    <property type="entry name" value="FBPase"/>
    <property type="match status" value="1"/>
</dbReference>
<sequence length="637" mass="66576">MGSLSEVPRFYHTYTGPSKEPVASQMGKICLAVAACALALVAGTSGTHTSLWTSTATTRAPTMATPAGLSAVAGSIRPTGHTAAAAPQPAPFVGPASGPHRSPATPFSTASAPSAAQWAWVAGLACWSAALAAAALWGRRQPQVAMMAYAGEKAAGYGASHTSFYTSATAKDSYATLDEILNAKMADEGVRVVTRQVLDACVKITEALRVNLVTVADAQNSVFGDVQLGVDVIADDLMWGMARSSSLVREAASEEEPVMVETNPYGRFTICWDPLDGSSIVDNNWAVGTIVGVWDKSTGMLGATGRDQVTSIVVLYGPRTTALVACDDGVYEFTCGEGNKWFASREKIQIKQESKVFSPANLRACQEDQGYANLVNYWKQNKYTLRYTGGLVPDVYQCFTKEMGVFSNPTSKASPAKLRVAFEVAPFALLVEKAGGKTSDAVTGGSCLDIRINGVDQRTAGCFGSANEVDRFNQMVLGGSAGSAPSYAGASETDEQRRARLIRANQQYAASLGAAPAPAPTPAPAAPQAGGVESDEQRRARLIQANQQYAASLGAAPAPAPAAAPAPSYAAAAESDEERRARLIQANQQYAASLGAAPAPAPAAAAAPSYAGAAESDEERRARLIRQQQEYARSLGH</sequence>
<evidence type="ECO:0000256" key="5">
    <source>
        <dbReference type="ARBA" id="ARBA00023277"/>
    </source>
</evidence>
<dbReference type="Pfam" id="PF18913">
    <property type="entry name" value="FBPase_C"/>
    <property type="match status" value="1"/>
</dbReference>
<keyword evidence="4" id="KW-0460">Magnesium</keyword>
<evidence type="ECO:0000259" key="8">
    <source>
        <dbReference type="Pfam" id="PF00316"/>
    </source>
</evidence>
<feature type="region of interest" description="Disordered" evidence="7">
    <location>
        <begin position="554"/>
        <end position="577"/>
    </location>
</feature>
<accession>A0A7S4LF89</accession>
<evidence type="ECO:0000256" key="2">
    <source>
        <dbReference type="ARBA" id="ARBA00022723"/>
    </source>
</evidence>
<feature type="region of interest" description="Disordered" evidence="7">
    <location>
        <begin position="512"/>
        <end position="537"/>
    </location>
</feature>
<dbReference type="PANTHER" id="PTHR11556">
    <property type="entry name" value="FRUCTOSE-1,6-BISPHOSPHATASE-RELATED"/>
    <property type="match status" value="1"/>
</dbReference>
<dbReference type="GO" id="GO:0046872">
    <property type="term" value="F:metal ion binding"/>
    <property type="evidence" value="ECO:0007669"/>
    <property type="project" value="UniProtKB-KW"/>
</dbReference>
<protein>
    <recommendedName>
        <fullName evidence="11">Fructose-bisphosphatase</fullName>
    </recommendedName>
</protein>
<organism evidence="10">
    <name type="scientific">Eutreptiella gymnastica</name>
    <dbReference type="NCBI Taxonomy" id="73025"/>
    <lineage>
        <taxon>Eukaryota</taxon>
        <taxon>Discoba</taxon>
        <taxon>Euglenozoa</taxon>
        <taxon>Euglenida</taxon>
        <taxon>Spirocuta</taxon>
        <taxon>Euglenophyceae</taxon>
        <taxon>Eutreptiales</taxon>
        <taxon>Eutreptiaceae</taxon>
        <taxon>Eutreptiella</taxon>
    </lineage>
</organism>
<dbReference type="InterPro" id="IPR000146">
    <property type="entry name" value="FBPase_class-1"/>
</dbReference>
<dbReference type="EMBL" id="HBJA01105811">
    <property type="protein sequence ID" value="CAE0825314.1"/>
    <property type="molecule type" value="Transcribed_RNA"/>
</dbReference>
<evidence type="ECO:0000256" key="6">
    <source>
        <dbReference type="ARBA" id="ARBA00024331"/>
    </source>
</evidence>
<keyword evidence="2" id="KW-0479">Metal-binding</keyword>
<dbReference type="PANTHER" id="PTHR11556:SF35">
    <property type="entry name" value="SEDOHEPTULOSE-1,7-BISPHOSPHATASE, CHLOROPLASTIC"/>
    <property type="match status" value="1"/>
</dbReference>
<reference evidence="10" key="1">
    <citation type="submission" date="2021-01" db="EMBL/GenBank/DDBJ databases">
        <authorList>
            <person name="Corre E."/>
            <person name="Pelletier E."/>
            <person name="Niang G."/>
            <person name="Scheremetjew M."/>
            <person name="Finn R."/>
            <person name="Kale V."/>
            <person name="Holt S."/>
            <person name="Cochrane G."/>
            <person name="Meng A."/>
            <person name="Brown T."/>
            <person name="Cohen L."/>
        </authorList>
    </citation>
    <scope>NUCLEOTIDE SEQUENCE</scope>
    <source>
        <strain evidence="10">CCMP1594</strain>
    </source>
</reference>
<gene>
    <name evidence="10" type="ORF">EGYM00163_LOCUS36560</name>
</gene>
<dbReference type="AlphaFoldDB" id="A0A7S4LF89"/>
<evidence type="ECO:0000313" key="10">
    <source>
        <dbReference type="EMBL" id="CAE0825314.1"/>
    </source>
</evidence>
<name>A0A7S4LF89_9EUGL</name>
<evidence type="ECO:0000256" key="3">
    <source>
        <dbReference type="ARBA" id="ARBA00022801"/>
    </source>
</evidence>
<feature type="compositionally biased region" description="Low complexity" evidence="7">
    <location>
        <begin position="592"/>
        <end position="614"/>
    </location>
</feature>
<comment type="similarity">
    <text evidence="1">Belongs to the FBPase class 1 family.</text>
</comment>
<proteinExistence type="inferred from homology"/>
<evidence type="ECO:0000259" key="9">
    <source>
        <dbReference type="Pfam" id="PF18913"/>
    </source>
</evidence>
<dbReference type="InterPro" id="IPR023079">
    <property type="entry name" value="SBPase"/>
</dbReference>
<dbReference type="GO" id="GO:0006000">
    <property type="term" value="P:fructose metabolic process"/>
    <property type="evidence" value="ECO:0007669"/>
    <property type="project" value="TreeGrafter"/>
</dbReference>
<evidence type="ECO:0000256" key="4">
    <source>
        <dbReference type="ARBA" id="ARBA00022842"/>
    </source>
</evidence>
<dbReference type="Gene3D" id="3.30.540.10">
    <property type="entry name" value="Fructose-1,6-Bisphosphatase, subunit A, domain 1"/>
    <property type="match status" value="1"/>
</dbReference>
<keyword evidence="5" id="KW-0119">Carbohydrate metabolism</keyword>
<dbReference type="GO" id="GO:0005737">
    <property type="term" value="C:cytoplasm"/>
    <property type="evidence" value="ECO:0007669"/>
    <property type="project" value="TreeGrafter"/>
</dbReference>
<dbReference type="GO" id="GO:0005986">
    <property type="term" value="P:sucrose biosynthetic process"/>
    <property type="evidence" value="ECO:0007669"/>
    <property type="project" value="TreeGrafter"/>
</dbReference>
<evidence type="ECO:0000256" key="7">
    <source>
        <dbReference type="SAM" id="MobiDB-lite"/>
    </source>
</evidence>
<dbReference type="GO" id="GO:0042132">
    <property type="term" value="F:fructose 1,6-bisphosphate 1-phosphatase activity"/>
    <property type="evidence" value="ECO:0007669"/>
    <property type="project" value="TreeGrafter"/>
</dbReference>
<dbReference type="InterPro" id="IPR044015">
    <property type="entry name" value="FBPase_C_dom"/>
</dbReference>